<reference evidence="1 2" key="1">
    <citation type="submission" date="2014-06" db="EMBL/GenBank/DDBJ databases">
        <title>The Genome of the Aflatoxigenic Filamentous Fungus Aspergillus nomius.</title>
        <authorList>
            <person name="Moore M.G."/>
            <person name="Shannon B.M."/>
            <person name="Brian M.M."/>
        </authorList>
    </citation>
    <scope>NUCLEOTIDE SEQUENCE [LARGE SCALE GENOMIC DNA]</scope>
    <source>
        <strain evidence="1 2">NRRL 13137</strain>
    </source>
</reference>
<organism evidence="1 2">
    <name type="scientific">Aspergillus nomiae NRRL (strain ATCC 15546 / NRRL 13137 / CBS 260.88 / M93)</name>
    <dbReference type="NCBI Taxonomy" id="1509407"/>
    <lineage>
        <taxon>Eukaryota</taxon>
        <taxon>Fungi</taxon>
        <taxon>Dikarya</taxon>
        <taxon>Ascomycota</taxon>
        <taxon>Pezizomycotina</taxon>
        <taxon>Eurotiomycetes</taxon>
        <taxon>Eurotiomycetidae</taxon>
        <taxon>Eurotiales</taxon>
        <taxon>Aspergillaceae</taxon>
        <taxon>Aspergillus</taxon>
        <taxon>Aspergillus subgen. Circumdati</taxon>
    </lineage>
</organism>
<evidence type="ECO:0000313" key="2">
    <source>
        <dbReference type="Proteomes" id="UP000037505"/>
    </source>
</evidence>
<accession>A0A0L1JA35</accession>
<evidence type="ECO:0000313" key="1">
    <source>
        <dbReference type="EMBL" id="KNG88572.1"/>
    </source>
</evidence>
<name>A0A0L1JA35_ASPN3</name>
<dbReference type="Proteomes" id="UP000037505">
    <property type="component" value="Unassembled WGS sequence"/>
</dbReference>
<keyword evidence="2" id="KW-1185">Reference proteome</keyword>
<sequence length="121" mass="13909">MDLPPESIPDDWTTDPAEINFDLIWKGPESDGQKMARRFGLPNPQVIMTSKRETGVPEAMFKSDNQYYIWDQMDNTVWQITKPVGLMFILHAMVTKGQKALKGKELKAVRAWEYADSECNE</sequence>
<dbReference type="AlphaFoldDB" id="A0A0L1JA35"/>
<dbReference type="EMBL" id="JNOM01000050">
    <property type="protein sequence ID" value="KNG88572.1"/>
    <property type="molecule type" value="Genomic_DNA"/>
</dbReference>
<dbReference type="GeneID" id="26804525"/>
<protein>
    <submittedName>
        <fullName evidence="1">Uncharacterized protein</fullName>
    </submittedName>
</protein>
<dbReference type="OrthoDB" id="5350472at2759"/>
<dbReference type="RefSeq" id="XP_015409495.1">
    <property type="nucleotide sequence ID" value="XM_015547978.1"/>
</dbReference>
<gene>
    <name evidence="1" type="ORF">ANOM_002721</name>
</gene>
<proteinExistence type="predicted"/>
<comment type="caution">
    <text evidence="1">The sequence shown here is derived from an EMBL/GenBank/DDBJ whole genome shotgun (WGS) entry which is preliminary data.</text>
</comment>